<protein>
    <recommendedName>
        <fullName evidence="3">Twin-arginine translocation pathway signal</fullName>
    </recommendedName>
</protein>
<sequence length="191" mass="20996">MLKKMPYPQCGSILQRFELSDEAAAVVAGEMTPTQIIEALQANGLFIDLVNFFCHALPMREAIWWACLALELRASDWTPEQQRAIADSKRWVQEPDEAKRRLAERQAETLGRQCAPGWLAQAVFWNGSGSLGESGQPVVLPPDFLYAKAAAGAINTAALIPEWQGYEQYCRQVISMGLDLARGGNGMLANG</sequence>
<organism evidence="1 2">
    <name type="scientific">Marinobacterium zhoushanense</name>
    <dbReference type="NCBI Taxonomy" id="1679163"/>
    <lineage>
        <taxon>Bacteria</taxon>
        <taxon>Pseudomonadati</taxon>
        <taxon>Pseudomonadota</taxon>
        <taxon>Gammaproteobacteria</taxon>
        <taxon>Oceanospirillales</taxon>
        <taxon>Oceanospirillaceae</taxon>
        <taxon>Marinobacterium</taxon>
    </lineage>
</organism>
<dbReference type="Pfam" id="PF22011">
    <property type="entry name" value="DUF6931"/>
    <property type="match status" value="1"/>
</dbReference>
<keyword evidence="2" id="KW-1185">Reference proteome</keyword>
<evidence type="ECO:0000313" key="1">
    <source>
        <dbReference type="EMBL" id="GGB82478.1"/>
    </source>
</evidence>
<gene>
    <name evidence="1" type="ORF">GCM10011352_05380</name>
</gene>
<proteinExistence type="predicted"/>
<evidence type="ECO:0000313" key="2">
    <source>
        <dbReference type="Proteomes" id="UP000629025"/>
    </source>
</evidence>
<name>A0ABQ1K088_9GAMM</name>
<dbReference type="EMBL" id="BMIJ01000001">
    <property type="protein sequence ID" value="GGB82478.1"/>
    <property type="molecule type" value="Genomic_DNA"/>
</dbReference>
<dbReference type="Proteomes" id="UP000629025">
    <property type="component" value="Unassembled WGS sequence"/>
</dbReference>
<evidence type="ECO:0008006" key="3">
    <source>
        <dbReference type="Google" id="ProtNLM"/>
    </source>
</evidence>
<dbReference type="RefSeq" id="WP_188745549.1">
    <property type="nucleotide sequence ID" value="NZ_BMIJ01000001.1"/>
</dbReference>
<comment type="caution">
    <text evidence="1">The sequence shown here is derived from an EMBL/GenBank/DDBJ whole genome shotgun (WGS) entry which is preliminary data.</text>
</comment>
<accession>A0ABQ1K088</accession>
<reference evidence="2" key="1">
    <citation type="journal article" date="2019" name="Int. J. Syst. Evol. Microbiol.">
        <title>The Global Catalogue of Microorganisms (GCM) 10K type strain sequencing project: providing services to taxonomists for standard genome sequencing and annotation.</title>
        <authorList>
            <consortium name="The Broad Institute Genomics Platform"/>
            <consortium name="The Broad Institute Genome Sequencing Center for Infectious Disease"/>
            <person name="Wu L."/>
            <person name="Ma J."/>
        </authorList>
    </citation>
    <scope>NUCLEOTIDE SEQUENCE [LARGE SCALE GENOMIC DNA]</scope>
    <source>
        <strain evidence="2">CGMCC 1.15341</strain>
    </source>
</reference>
<dbReference type="InterPro" id="IPR053855">
    <property type="entry name" value="DUF6931"/>
</dbReference>